<evidence type="ECO:0000313" key="4">
    <source>
        <dbReference type="EMBL" id="MBB6444091.1"/>
    </source>
</evidence>
<evidence type="ECO:0000313" key="5">
    <source>
        <dbReference type="Proteomes" id="UP000531594"/>
    </source>
</evidence>
<keyword evidence="1 2" id="KW-0238">DNA-binding</keyword>
<dbReference type="Proteomes" id="UP000531594">
    <property type="component" value="Unassembled WGS sequence"/>
</dbReference>
<dbReference type="AlphaFoldDB" id="A0A7X0HNZ7"/>
<feature type="domain" description="Core-binding (CB)" evidence="3">
    <location>
        <begin position="135"/>
        <end position="225"/>
    </location>
</feature>
<comment type="caution">
    <text evidence="4">The sequence shown here is derived from an EMBL/GenBank/DDBJ whole genome shotgun (WGS) entry which is preliminary data.</text>
</comment>
<accession>A0A7X0HNZ7</accession>
<dbReference type="Gene3D" id="1.10.150.130">
    <property type="match status" value="1"/>
</dbReference>
<dbReference type="EMBL" id="JACHGK010000002">
    <property type="protein sequence ID" value="MBB6444091.1"/>
    <property type="molecule type" value="Genomic_DNA"/>
</dbReference>
<dbReference type="Pfam" id="PF02899">
    <property type="entry name" value="Phage_int_SAM_1"/>
    <property type="match status" value="1"/>
</dbReference>
<dbReference type="GO" id="GO:0015074">
    <property type="term" value="P:DNA integration"/>
    <property type="evidence" value="ECO:0007669"/>
    <property type="project" value="InterPro"/>
</dbReference>
<dbReference type="PROSITE" id="PS51900">
    <property type="entry name" value="CB"/>
    <property type="match status" value="1"/>
</dbReference>
<dbReference type="InterPro" id="IPR044068">
    <property type="entry name" value="CB"/>
</dbReference>
<dbReference type="GO" id="GO:0003677">
    <property type="term" value="F:DNA binding"/>
    <property type="evidence" value="ECO:0007669"/>
    <property type="project" value="UniProtKB-UniRule"/>
</dbReference>
<name>A0A7X0HNZ7_9BACI</name>
<keyword evidence="5" id="KW-1185">Reference proteome</keyword>
<evidence type="ECO:0000256" key="1">
    <source>
        <dbReference type="ARBA" id="ARBA00023125"/>
    </source>
</evidence>
<sequence length="231" mass="27366">MKQIFIMVKKDVPEYFTLFAQQLWTFEQNEPIPMYDNLSLRELVEKGKGDKAELWLKQSEYQLYLMLYKQYGKVEVTADFNTVRKQLDLELSPFVTGGKQRHTELLPVHNKKQRVTVVLKEDIPLYDNLGFLPENVDNFYAKDLIAFYKEKTYGASVSTIRKYENSLYDIREYLESSAVNNWNECDSVFWQDFLEKGIYQINETVSKTKLKDRISTVKALTKWLEKEVQHV</sequence>
<evidence type="ECO:0000259" key="3">
    <source>
        <dbReference type="PROSITE" id="PS51900"/>
    </source>
</evidence>
<reference evidence="4 5" key="1">
    <citation type="submission" date="2020-08" db="EMBL/GenBank/DDBJ databases">
        <title>Genomic Encyclopedia of Type Strains, Phase IV (KMG-IV): sequencing the most valuable type-strain genomes for metagenomic binning, comparative biology and taxonomic classification.</title>
        <authorList>
            <person name="Goeker M."/>
        </authorList>
    </citation>
    <scope>NUCLEOTIDE SEQUENCE [LARGE SCALE GENOMIC DNA]</scope>
    <source>
        <strain evidence="4 5">DSM 5391</strain>
    </source>
</reference>
<dbReference type="InterPro" id="IPR004107">
    <property type="entry name" value="Integrase_SAM-like_N"/>
</dbReference>
<organism evidence="4 5">
    <name type="scientific">Bacillus benzoevorans</name>
    <dbReference type="NCBI Taxonomy" id="1456"/>
    <lineage>
        <taxon>Bacteria</taxon>
        <taxon>Bacillati</taxon>
        <taxon>Bacillota</taxon>
        <taxon>Bacilli</taxon>
        <taxon>Bacillales</taxon>
        <taxon>Bacillaceae</taxon>
        <taxon>Bacillus</taxon>
    </lineage>
</organism>
<dbReference type="InterPro" id="IPR010998">
    <property type="entry name" value="Integrase_recombinase_N"/>
</dbReference>
<proteinExistence type="predicted"/>
<evidence type="ECO:0000256" key="2">
    <source>
        <dbReference type="PROSITE-ProRule" id="PRU01248"/>
    </source>
</evidence>
<gene>
    <name evidence="4" type="ORF">HNR53_000699</name>
</gene>
<protein>
    <recommendedName>
        <fullName evidence="3">Core-binding (CB) domain-containing protein</fullName>
    </recommendedName>
</protein>